<keyword evidence="3" id="KW-1185">Reference proteome</keyword>
<feature type="transmembrane region" description="Helical" evidence="1">
    <location>
        <begin position="71"/>
        <end position="93"/>
    </location>
</feature>
<sequence>MVAYLLWWLINLYVWVLIARAIISWVPMFAPGWHPKGFVLVLVETIYSLTDPPLRFMRRFIKPVRLGNVSLDLGFLVLFILLQILAQLVLVYLPV</sequence>
<feature type="transmembrane region" description="Helical" evidence="1">
    <location>
        <begin position="5"/>
        <end position="26"/>
    </location>
</feature>
<name>A0ABP9FHR4_9ACTN</name>
<dbReference type="Pfam" id="PF02325">
    <property type="entry name" value="CCB3_YggT"/>
    <property type="match status" value="1"/>
</dbReference>
<proteinExistence type="predicted"/>
<gene>
    <name evidence="2" type="ORF">GCM10025789_23190</name>
</gene>
<accession>A0ABP9FHR4</accession>
<evidence type="ECO:0000313" key="2">
    <source>
        <dbReference type="EMBL" id="GAA4903591.1"/>
    </source>
</evidence>
<comment type="caution">
    <text evidence="2">The sequence shown here is derived from an EMBL/GenBank/DDBJ whole genome shotgun (WGS) entry which is preliminary data.</text>
</comment>
<keyword evidence="1" id="KW-0472">Membrane</keyword>
<keyword evidence="1" id="KW-1133">Transmembrane helix</keyword>
<evidence type="ECO:0000313" key="3">
    <source>
        <dbReference type="Proteomes" id="UP001501521"/>
    </source>
</evidence>
<protein>
    <submittedName>
        <fullName evidence="2">YggT family protein</fullName>
    </submittedName>
</protein>
<reference evidence="3" key="1">
    <citation type="journal article" date="2019" name="Int. J. Syst. Evol. Microbiol.">
        <title>The Global Catalogue of Microorganisms (GCM) 10K type strain sequencing project: providing services to taxonomists for standard genome sequencing and annotation.</title>
        <authorList>
            <consortium name="The Broad Institute Genomics Platform"/>
            <consortium name="The Broad Institute Genome Sequencing Center for Infectious Disease"/>
            <person name="Wu L."/>
            <person name="Ma J."/>
        </authorList>
    </citation>
    <scope>NUCLEOTIDE SEQUENCE [LARGE SCALE GENOMIC DNA]</scope>
    <source>
        <strain evidence="3">JCM 19125</strain>
    </source>
</reference>
<dbReference type="InterPro" id="IPR003425">
    <property type="entry name" value="CCB3/YggT"/>
</dbReference>
<evidence type="ECO:0000256" key="1">
    <source>
        <dbReference type="SAM" id="Phobius"/>
    </source>
</evidence>
<keyword evidence="1" id="KW-0812">Transmembrane</keyword>
<dbReference type="Proteomes" id="UP001501521">
    <property type="component" value="Unassembled WGS sequence"/>
</dbReference>
<organism evidence="2 3">
    <name type="scientific">Tessaracoccus lubricantis</name>
    <dbReference type="NCBI Taxonomy" id="545543"/>
    <lineage>
        <taxon>Bacteria</taxon>
        <taxon>Bacillati</taxon>
        <taxon>Actinomycetota</taxon>
        <taxon>Actinomycetes</taxon>
        <taxon>Propionibacteriales</taxon>
        <taxon>Propionibacteriaceae</taxon>
        <taxon>Tessaracoccus</taxon>
    </lineage>
</organism>
<dbReference type="EMBL" id="BAABLV010000036">
    <property type="protein sequence ID" value="GAA4903591.1"/>
    <property type="molecule type" value="Genomic_DNA"/>
</dbReference>